<dbReference type="InterPro" id="IPR018392">
    <property type="entry name" value="LysM"/>
</dbReference>
<evidence type="ECO:0000259" key="1">
    <source>
        <dbReference type="PROSITE" id="PS51782"/>
    </source>
</evidence>
<evidence type="ECO:0000313" key="2">
    <source>
        <dbReference type="EMBL" id="GIE93506.1"/>
    </source>
</evidence>
<reference evidence="2" key="1">
    <citation type="submission" date="2021-01" db="EMBL/GenBank/DDBJ databases">
        <title>Whole genome shotgun sequence of Actinoplanes rishiriensis NBRC 108556.</title>
        <authorList>
            <person name="Komaki H."/>
            <person name="Tamura T."/>
        </authorList>
    </citation>
    <scope>NUCLEOTIDE SEQUENCE</scope>
    <source>
        <strain evidence="2">NBRC 108556</strain>
    </source>
</reference>
<feature type="domain" description="LysM" evidence="1">
    <location>
        <begin position="56"/>
        <end position="105"/>
    </location>
</feature>
<comment type="caution">
    <text evidence="2">The sequence shown here is derived from an EMBL/GenBank/DDBJ whole genome shotgun (WGS) entry which is preliminary data.</text>
</comment>
<evidence type="ECO:0000313" key="3">
    <source>
        <dbReference type="Proteomes" id="UP000636960"/>
    </source>
</evidence>
<proteinExistence type="predicted"/>
<dbReference type="Proteomes" id="UP000636960">
    <property type="component" value="Unassembled WGS sequence"/>
</dbReference>
<dbReference type="Pfam" id="PF01476">
    <property type="entry name" value="LysM"/>
    <property type="match status" value="1"/>
</dbReference>
<dbReference type="InterPro" id="IPR036779">
    <property type="entry name" value="LysM_dom_sf"/>
</dbReference>
<dbReference type="SUPFAM" id="SSF54106">
    <property type="entry name" value="LysM domain"/>
    <property type="match status" value="1"/>
</dbReference>
<organism evidence="2 3">
    <name type="scientific">Paractinoplanes rishiriensis</name>
    <dbReference type="NCBI Taxonomy" id="1050105"/>
    <lineage>
        <taxon>Bacteria</taxon>
        <taxon>Bacillati</taxon>
        <taxon>Actinomycetota</taxon>
        <taxon>Actinomycetes</taxon>
        <taxon>Micromonosporales</taxon>
        <taxon>Micromonosporaceae</taxon>
        <taxon>Paractinoplanes</taxon>
    </lineage>
</organism>
<sequence>MAMVGHDVRQVAPPLRLTRRGRAVVLGLLMLVASLASAVLFTTASRAGDPVAGPPPTITVRSGDTLWDIAARVMPSRDGHRAVAELRDLNDLDGYGVQPGQVLILPRNG</sequence>
<accession>A0A919JYX7</accession>
<keyword evidence="3" id="KW-1185">Reference proteome</keyword>
<dbReference type="PROSITE" id="PS51782">
    <property type="entry name" value="LYSM"/>
    <property type="match status" value="1"/>
</dbReference>
<dbReference type="RefSeq" id="WP_239162481.1">
    <property type="nucleotide sequence ID" value="NZ_BOMV01000007.1"/>
</dbReference>
<dbReference type="SMART" id="SM00257">
    <property type="entry name" value="LysM"/>
    <property type="match status" value="1"/>
</dbReference>
<dbReference type="Gene3D" id="3.10.350.10">
    <property type="entry name" value="LysM domain"/>
    <property type="match status" value="1"/>
</dbReference>
<protein>
    <recommendedName>
        <fullName evidence="1">LysM domain-containing protein</fullName>
    </recommendedName>
</protein>
<gene>
    <name evidence="2" type="ORF">Ari01nite_09710</name>
</gene>
<dbReference type="CDD" id="cd00118">
    <property type="entry name" value="LysM"/>
    <property type="match status" value="1"/>
</dbReference>
<dbReference type="EMBL" id="BOMV01000007">
    <property type="protein sequence ID" value="GIE93506.1"/>
    <property type="molecule type" value="Genomic_DNA"/>
</dbReference>
<dbReference type="AlphaFoldDB" id="A0A919JYX7"/>
<name>A0A919JYX7_9ACTN</name>